<sequence>MGAMTKALSIVIILMMVIQIIKPLGLPGLRKRSDFWKLALLALGAISLTVILSHGS</sequence>
<feature type="transmembrane region" description="Helical" evidence="1">
    <location>
        <begin position="38"/>
        <end position="55"/>
    </location>
</feature>
<accession>A0ABV3SGB0</accession>
<evidence type="ECO:0000313" key="2">
    <source>
        <dbReference type="EMBL" id="MEX0405777.1"/>
    </source>
</evidence>
<protein>
    <submittedName>
        <fullName evidence="2">Uncharacterized protein</fullName>
    </submittedName>
</protein>
<dbReference type="RefSeq" id="WP_367954379.1">
    <property type="nucleotide sequence ID" value="NZ_JBDPGJ010000002.1"/>
</dbReference>
<keyword evidence="1" id="KW-0472">Membrane</keyword>
<evidence type="ECO:0000256" key="1">
    <source>
        <dbReference type="SAM" id="Phobius"/>
    </source>
</evidence>
<comment type="caution">
    <text evidence="2">The sequence shown here is derived from an EMBL/GenBank/DDBJ whole genome shotgun (WGS) entry which is preliminary data.</text>
</comment>
<organism evidence="2 3">
    <name type="scientific">Aquibium pacificus</name>
    <dbReference type="NCBI Taxonomy" id="3153579"/>
    <lineage>
        <taxon>Bacteria</taxon>
        <taxon>Pseudomonadati</taxon>
        <taxon>Pseudomonadota</taxon>
        <taxon>Alphaproteobacteria</taxon>
        <taxon>Hyphomicrobiales</taxon>
        <taxon>Phyllobacteriaceae</taxon>
        <taxon>Aquibium</taxon>
    </lineage>
</organism>
<name>A0ABV3SGB0_9HYPH</name>
<dbReference type="Proteomes" id="UP001556692">
    <property type="component" value="Unassembled WGS sequence"/>
</dbReference>
<keyword evidence="3" id="KW-1185">Reference proteome</keyword>
<evidence type="ECO:0000313" key="3">
    <source>
        <dbReference type="Proteomes" id="UP001556692"/>
    </source>
</evidence>
<proteinExistence type="predicted"/>
<feature type="transmembrane region" description="Helical" evidence="1">
    <location>
        <begin position="6"/>
        <end position="26"/>
    </location>
</feature>
<dbReference type="EMBL" id="JBDPGJ010000002">
    <property type="protein sequence ID" value="MEX0405777.1"/>
    <property type="molecule type" value="Genomic_DNA"/>
</dbReference>
<gene>
    <name evidence="2" type="ORF">ABGN05_08900</name>
</gene>
<reference evidence="2 3" key="1">
    <citation type="submission" date="2024-05" db="EMBL/GenBank/DDBJ databases">
        <authorList>
            <person name="Jiang F."/>
        </authorList>
    </citation>
    <scope>NUCLEOTIDE SEQUENCE [LARGE SCALE GENOMIC DNA]</scope>
    <source>
        <strain evidence="2 3">LZ166</strain>
    </source>
</reference>
<keyword evidence="1" id="KW-0812">Transmembrane</keyword>
<keyword evidence="1" id="KW-1133">Transmembrane helix</keyword>